<keyword evidence="3" id="KW-1185">Reference proteome</keyword>
<comment type="caution">
    <text evidence="2">The sequence shown here is derived from an EMBL/GenBank/DDBJ whole genome shotgun (WGS) entry which is preliminary data.</text>
</comment>
<evidence type="ECO:0000256" key="1">
    <source>
        <dbReference type="SAM" id="MobiDB-lite"/>
    </source>
</evidence>
<evidence type="ECO:0000313" key="3">
    <source>
        <dbReference type="Proteomes" id="UP000499080"/>
    </source>
</evidence>
<feature type="region of interest" description="Disordered" evidence="1">
    <location>
        <begin position="1"/>
        <end position="21"/>
    </location>
</feature>
<reference evidence="2 3" key="1">
    <citation type="journal article" date="2019" name="Sci. Rep.">
        <title>Orb-weaving spider Araneus ventricosus genome elucidates the spidroin gene catalogue.</title>
        <authorList>
            <person name="Kono N."/>
            <person name="Nakamura H."/>
            <person name="Ohtoshi R."/>
            <person name="Moran D.A.P."/>
            <person name="Shinohara A."/>
            <person name="Yoshida Y."/>
            <person name="Fujiwara M."/>
            <person name="Mori M."/>
            <person name="Tomita M."/>
            <person name="Arakawa K."/>
        </authorList>
    </citation>
    <scope>NUCLEOTIDE SEQUENCE [LARGE SCALE GENOMIC DNA]</scope>
</reference>
<name>A0A4Y2UAM4_ARAVE</name>
<gene>
    <name evidence="2" type="ORF">AVEN_52512_1</name>
</gene>
<sequence>MSPRSDDEEAPELAPSPSNFHTTPAGGCLAVMYDLMRDRPHTRRIFSGIVFRTWNPPAPKPGPCHNAKVALIYSDGDRVLTFLNMRRYFLPCHNATVVLIYSDGDIVLTFLNLRRYFLPFHNATVVLIYSDDDIFLTFLNMRKYFLPCQYATVALFIAMVTKF</sequence>
<dbReference type="Proteomes" id="UP000499080">
    <property type="component" value="Unassembled WGS sequence"/>
</dbReference>
<protein>
    <submittedName>
        <fullName evidence="2">Uncharacterized protein</fullName>
    </submittedName>
</protein>
<feature type="compositionally biased region" description="Acidic residues" evidence="1">
    <location>
        <begin position="1"/>
        <end position="11"/>
    </location>
</feature>
<dbReference type="EMBL" id="BGPR01034301">
    <property type="protein sequence ID" value="GBO08620.1"/>
    <property type="molecule type" value="Genomic_DNA"/>
</dbReference>
<organism evidence="2 3">
    <name type="scientific">Araneus ventricosus</name>
    <name type="common">Orbweaver spider</name>
    <name type="synonym">Epeira ventricosa</name>
    <dbReference type="NCBI Taxonomy" id="182803"/>
    <lineage>
        <taxon>Eukaryota</taxon>
        <taxon>Metazoa</taxon>
        <taxon>Ecdysozoa</taxon>
        <taxon>Arthropoda</taxon>
        <taxon>Chelicerata</taxon>
        <taxon>Arachnida</taxon>
        <taxon>Araneae</taxon>
        <taxon>Araneomorphae</taxon>
        <taxon>Entelegynae</taxon>
        <taxon>Araneoidea</taxon>
        <taxon>Araneidae</taxon>
        <taxon>Araneus</taxon>
    </lineage>
</organism>
<accession>A0A4Y2UAM4</accession>
<proteinExistence type="predicted"/>
<dbReference type="AlphaFoldDB" id="A0A4Y2UAM4"/>
<evidence type="ECO:0000313" key="2">
    <source>
        <dbReference type="EMBL" id="GBO08620.1"/>
    </source>
</evidence>